<proteinExistence type="predicted"/>
<evidence type="ECO:0000313" key="1">
    <source>
        <dbReference type="EMBL" id="QNE89951.1"/>
    </source>
</evidence>
<protein>
    <recommendedName>
        <fullName evidence="3">Asparagine synthetase domain-containing protein</fullName>
    </recommendedName>
</protein>
<organism evidence="1 2">
    <name type="scientific">Corynebacterium incognita</name>
    <dbReference type="NCBI Taxonomy" id="2754725"/>
    <lineage>
        <taxon>Bacteria</taxon>
        <taxon>Bacillati</taxon>
        <taxon>Actinomycetota</taxon>
        <taxon>Actinomycetes</taxon>
        <taxon>Mycobacteriales</taxon>
        <taxon>Corynebacteriaceae</taxon>
        <taxon>Corynebacterium</taxon>
    </lineage>
</organism>
<reference evidence="1 2" key="1">
    <citation type="submission" date="2020-07" db="EMBL/GenBank/DDBJ databases">
        <title>Complete genome and description of Corynebacterium incognita strain Marseille-Q3630 sp. nov.</title>
        <authorList>
            <person name="Boxberger M."/>
        </authorList>
    </citation>
    <scope>NUCLEOTIDE SEQUENCE [LARGE SCALE GENOMIC DNA]</scope>
    <source>
        <strain evidence="1 2">Marseille-Q3630</strain>
    </source>
</reference>
<evidence type="ECO:0000313" key="2">
    <source>
        <dbReference type="Proteomes" id="UP000515743"/>
    </source>
</evidence>
<dbReference type="Gene3D" id="3.40.50.620">
    <property type="entry name" value="HUPs"/>
    <property type="match status" value="1"/>
</dbReference>
<sequence>MTIFLLAVPKPDLRGRNTESDLRSLSGDVLRSAFAAYARIVGNHYCAEPKLNHPGSLGRASVLVWKRERETNSVQIKKDWWALSAGQDVAMELIDSVSRIAGTLQYAEPVWGSYVAAFGERHRDRVTLWGTVPAMETAHFGENQDYVFVSNRPMLAALAIANGDVSKVALSEDYLDQYLMLGFSIDKASPFSGVSTLLPDEAVSIRAGEIVIEQAPRGLNPHLPKFHTEEEASERLAAALKSATQRCFRQLNGAPIQLRMSGGKDSRLLLGLTRDAENAVKAVNFGRPGDQEVTVANDLCRSAGVPLFVTAPKPMLGTSTTDKVSLTLRLSDGIPASEPHTSIYEGASPLNSHEGIMLGQWPLMKGGQAKKMNYTAGGIKRALYGQASWMASEDLLTKYRYFIDHWTENTPVSMDLDYLYMFARQFRSGRWLQAHINLFERDAIISYPIADSEVATLSDSLTMAEKISQRVLFLALDRIWPTANRIPLSNNGKWRFEAGGVNSEIGSDTYHQRHAEICDLVEHDGLTIDPNLKYVKPVEYTQRMAKELAAEITVDPGYPFIREKLSPEFREVVSKAAEGEFVIPRGSSQRQIVKYIWRTYVSLTWWNKSWMGLRSDLGE</sequence>
<dbReference type="Proteomes" id="UP000515743">
    <property type="component" value="Chromosome"/>
</dbReference>
<dbReference type="SUPFAM" id="SSF52402">
    <property type="entry name" value="Adenine nucleotide alpha hydrolases-like"/>
    <property type="match status" value="1"/>
</dbReference>
<dbReference type="EMBL" id="CP059404">
    <property type="protein sequence ID" value="QNE89951.1"/>
    <property type="molecule type" value="Genomic_DNA"/>
</dbReference>
<keyword evidence="2" id="KW-1185">Reference proteome</keyword>
<dbReference type="InterPro" id="IPR014729">
    <property type="entry name" value="Rossmann-like_a/b/a_fold"/>
</dbReference>
<dbReference type="AlphaFoldDB" id="A0A7G7CQT5"/>
<dbReference type="RefSeq" id="WP_185176325.1">
    <property type="nucleotide sequence ID" value="NZ_CP059404.1"/>
</dbReference>
<dbReference type="KEGG" id="cik:H0194_02655"/>
<evidence type="ECO:0008006" key="3">
    <source>
        <dbReference type="Google" id="ProtNLM"/>
    </source>
</evidence>
<accession>A0A7G7CQT5</accession>
<name>A0A7G7CQT5_9CORY</name>
<gene>
    <name evidence="1" type="ORF">H0194_02655</name>
</gene>